<comment type="caution">
    <text evidence="1">The sequence shown here is derived from an EMBL/GenBank/DDBJ whole genome shotgun (WGS) entry which is preliminary data.</text>
</comment>
<reference evidence="1 2" key="1">
    <citation type="submission" date="2015-08" db="EMBL/GenBank/DDBJ databases">
        <title>Next Generation Sequencing and Analysis of the Genome of Puccinia sorghi L Schw, the Causal Agent of Maize Common Rust.</title>
        <authorList>
            <person name="Rochi L."/>
            <person name="Burguener G."/>
            <person name="Darino M."/>
            <person name="Turjanski A."/>
            <person name="Kreff E."/>
            <person name="Dieguez M.J."/>
            <person name="Sacco F."/>
        </authorList>
    </citation>
    <scope>NUCLEOTIDE SEQUENCE [LARGE SCALE GENOMIC DNA]</scope>
    <source>
        <strain evidence="1 2">RO10H11247</strain>
    </source>
</reference>
<sequence>MKAVQSLWKIFILNEAKFCVNGESPKGGKFPNGSFQSSQKVQQGILYTGKQQRSRQPAVPRRSVIILHTSILVDITHGAYRSGKLNGFLFFESNNISVDEIKTGRKESLCNCGVWREPMSKFYATVETGCFLGMPPHGEN</sequence>
<evidence type="ECO:0000313" key="2">
    <source>
        <dbReference type="Proteomes" id="UP000037035"/>
    </source>
</evidence>
<dbReference type="EMBL" id="LAVV01007391">
    <property type="protein sequence ID" value="KNZ56087.1"/>
    <property type="molecule type" value="Genomic_DNA"/>
</dbReference>
<dbReference type="Proteomes" id="UP000037035">
    <property type="component" value="Unassembled WGS sequence"/>
</dbReference>
<gene>
    <name evidence="1" type="ORF">VP01_249g2</name>
</gene>
<dbReference type="VEuPathDB" id="FungiDB:VP01_249g2"/>
<name>A0A0L6V6C1_9BASI</name>
<accession>A0A0L6V6C1</accession>
<protein>
    <submittedName>
        <fullName evidence="1">Uncharacterized protein</fullName>
    </submittedName>
</protein>
<proteinExistence type="predicted"/>
<organism evidence="1 2">
    <name type="scientific">Puccinia sorghi</name>
    <dbReference type="NCBI Taxonomy" id="27349"/>
    <lineage>
        <taxon>Eukaryota</taxon>
        <taxon>Fungi</taxon>
        <taxon>Dikarya</taxon>
        <taxon>Basidiomycota</taxon>
        <taxon>Pucciniomycotina</taxon>
        <taxon>Pucciniomycetes</taxon>
        <taxon>Pucciniales</taxon>
        <taxon>Pucciniaceae</taxon>
        <taxon>Puccinia</taxon>
    </lineage>
</organism>
<keyword evidence="2" id="KW-1185">Reference proteome</keyword>
<evidence type="ECO:0000313" key="1">
    <source>
        <dbReference type="EMBL" id="KNZ56087.1"/>
    </source>
</evidence>
<dbReference type="AlphaFoldDB" id="A0A0L6V6C1"/>